<dbReference type="PANTHER" id="PTHR43792:SF1">
    <property type="entry name" value="N-ACETYLTRANSFERASE DOMAIN-CONTAINING PROTEIN"/>
    <property type="match status" value="1"/>
</dbReference>
<dbReference type="PANTHER" id="PTHR43792">
    <property type="entry name" value="GNAT FAMILY, PUTATIVE (AFU_ORTHOLOGUE AFUA_3G00765)-RELATED-RELATED"/>
    <property type="match status" value="1"/>
</dbReference>
<dbReference type="InterPro" id="IPR000182">
    <property type="entry name" value="GNAT_dom"/>
</dbReference>
<name>A0A6C0GLH2_9BACT</name>
<dbReference type="Pfam" id="PF13302">
    <property type="entry name" value="Acetyltransf_3"/>
    <property type="match status" value="1"/>
</dbReference>
<gene>
    <name evidence="2" type="ORF">GXP67_20100</name>
</gene>
<protein>
    <submittedName>
        <fullName evidence="2">GNAT family N-acetyltransferase</fullName>
    </submittedName>
</protein>
<proteinExistence type="predicted"/>
<organism evidence="2 3">
    <name type="scientific">Rhodocytophaga rosea</name>
    <dbReference type="NCBI Taxonomy" id="2704465"/>
    <lineage>
        <taxon>Bacteria</taxon>
        <taxon>Pseudomonadati</taxon>
        <taxon>Bacteroidota</taxon>
        <taxon>Cytophagia</taxon>
        <taxon>Cytophagales</taxon>
        <taxon>Rhodocytophagaceae</taxon>
        <taxon>Rhodocytophaga</taxon>
    </lineage>
</organism>
<dbReference type="SUPFAM" id="SSF55729">
    <property type="entry name" value="Acyl-CoA N-acyltransferases (Nat)"/>
    <property type="match status" value="1"/>
</dbReference>
<evidence type="ECO:0000259" key="1">
    <source>
        <dbReference type="Pfam" id="PF13302"/>
    </source>
</evidence>
<evidence type="ECO:0000313" key="2">
    <source>
        <dbReference type="EMBL" id="QHT68787.1"/>
    </source>
</evidence>
<dbReference type="KEGG" id="rhoz:GXP67_20100"/>
<evidence type="ECO:0000313" key="3">
    <source>
        <dbReference type="Proteomes" id="UP000480178"/>
    </source>
</evidence>
<dbReference type="RefSeq" id="WP_162444792.1">
    <property type="nucleotide sequence ID" value="NZ_CP048222.1"/>
</dbReference>
<keyword evidence="2" id="KW-0808">Transferase</keyword>
<keyword evidence="3" id="KW-1185">Reference proteome</keyword>
<dbReference type="InterPro" id="IPR016181">
    <property type="entry name" value="Acyl_CoA_acyltransferase"/>
</dbReference>
<dbReference type="Gene3D" id="3.40.630.30">
    <property type="match status" value="1"/>
</dbReference>
<feature type="domain" description="N-acetyltransferase" evidence="1">
    <location>
        <begin position="3"/>
        <end position="56"/>
    </location>
</feature>
<dbReference type="AlphaFoldDB" id="A0A6C0GLH2"/>
<dbReference type="EMBL" id="CP048222">
    <property type="protein sequence ID" value="QHT68787.1"/>
    <property type="molecule type" value="Genomic_DNA"/>
</dbReference>
<accession>A0A6C0GLH2</accession>
<sequence>MLYALLPPYEKKGYATEASKCIIGYAFEKLGYTYLIASCDVPNRASVQVMKRLGMQLLKEEVQDGKPLVFYQINKQQSQFSRQYL</sequence>
<dbReference type="Proteomes" id="UP000480178">
    <property type="component" value="Chromosome"/>
</dbReference>
<reference evidence="2 3" key="1">
    <citation type="submission" date="2020-01" db="EMBL/GenBank/DDBJ databases">
        <authorList>
            <person name="Kim M.K."/>
        </authorList>
    </citation>
    <scope>NUCLEOTIDE SEQUENCE [LARGE SCALE GENOMIC DNA]</scope>
    <source>
        <strain evidence="2 3">172606-1</strain>
    </source>
</reference>
<dbReference type="GO" id="GO:0016747">
    <property type="term" value="F:acyltransferase activity, transferring groups other than amino-acyl groups"/>
    <property type="evidence" value="ECO:0007669"/>
    <property type="project" value="InterPro"/>
</dbReference>
<dbReference type="InterPro" id="IPR051531">
    <property type="entry name" value="N-acetyltransferase"/>
</dbReference>